<dbReference type="InterPro" id="IPR004193">
    <property type="entry name" value="Glyco_hydro_13_N"/>
</dbReference>
<feature type="region of interest" description="Disordered" evidence="12">
    <location>
        <begin position="705"/>
        <end position="725"/>
    </location>
</feature>
<dbReference type="HAMAP" id="MF_00685">
    <property type="entry name" value="GlgB"/>
    <property type="match status" value="1"/>
</dbReference>
<dbReference type="InterPro" id="IPR037439">
    <property type="entry name" value="Branching_enzy"/>
</dbReference>
<dbReference type="UniPathway" id="UPA00164"/>
<dbReference type="NCBIfam" id="NF003811">
    <property type="entry name" value="PRK05402.1"/>
    <property type="match status" value="1"/>
</dbReference>
<evidence type="ECO:0000256" key="1">
    <source>
        <dbReference type="ARBA" id="ARBA00000826"/>
    </source>
</evidence>
<dbReference type="Pfam" id="PF02806">
    <property type="entry name" value="Alpha-amylase_C"/>
    <property type="match status" value="1"/>
</dbReference>
<keyword evidence="8 10" id="KW-0320">Glycogen biosynthesis</keyword>
<feature type="active site" description="Proton donor" evidence="10 11">
    <location>
        <position position="476"/>
    </location>
</feature>
<comment type="catalytic activity">
    <reaction evidence="1 10">
        <text>Transfers a segment of a (1-&gt;4)-alpha-D-glucan chain to a primary hydroxy group in a similar glucan chain.</text>
        <dbReference type="EC" id="2.4.1.18"/>
    </reaction>
</comment>
<dbReference type="InterPro" id="IPR006047">
    <property type="entry name" value="GH13_cat_dom"/>
</dbReference>
<dbReference type="GO" id="GO:0005829">
    <property type="term" value="C:cytosol"/>
    <property type="evidence" value="ECO:0007669"/>
    <property type="project" value="TreeGrafter"/>
</dbReference>
<evidence type="ECO:0000256" key="3">
    <source>
        <dbReference type="ARBA" id="ARBA00004964"/>
    </source>
</evidence>
<dbReference type="NCBIfam" id="NF008967">
    <property type="entry name" value="PRK12313.1"/>
    <property type="match status" value="1"/>
</dbReference>
<dbReference type="InterPro" id="IPR006407">
    <property type="entry name" value="GlgB"/>
</dbReference>
<dbReference type="InterPro" id="IPR014756">
    <property type="entry name" value="Ig_E-set"/>
</dbReference>
<dbReference type="InterPro" id="IPR013783">
    <property type="entry name" value="Ig-like_fold"/>
</dbReference>
<comment type="similarity">
    <text evidence="4 10">Belongs to the glycosyl hydrolase 13 family. GlgB subfamily.</text>
</comment>
<dbReference type="EC" id="2.4.1.18" evidence="10"/>
<evidence type="ECO:0000256" key="12">
    <source>
        <dbReference type="SAM" id="MobiDB-lite"/>
    </source>
</evidence>
<dbReference type="InterPro" id="IPR017853">
    <property type="entry name" value="GH"/>
</dbReference>
<dbReference type="SUPFAM" id="SSF51445">
    <property type="entry name" value="(Trans)glycosidases"/>
    <property type="match status" value="1"/>
</dbReference>
<keyword evidence="9 10" id="KW-0119">Carbohydrate metabolism</keyword>
<gene>
    <name evidence="10" type="primary">glgB</name>
    <name evidence="14" type="ORF">SAMN05421672_102177</name>
</gene>
<dbReference type="Proteomes" id="UP000186079">
    <property type="component" value="Unassembled WGS sequence"/>
</dbReference>
<evidence type="ECO:0000256" key="4">
    <source>
        <dbReference type="ARBA" id="ARBA00009000"/>
    </source>
</evidence>
<dbReference type="Gene3D" id="3.20.20.80">
    <property type="entry name" value="Glycosidases"/>
    <property type="match status" value="1"/>
</dbReference>
<dbReference type="PANTHER" id="PTHR43651">
    <property type="entry name" value="1,4-ALPHA-GLUCAN-BRANCHING ENZYME"/>
    <property type="match status" value="1"/>
</dbReference>
<reference evidence="14 15" key="1">
    <citation type="submission" date="2017-01" db="EMBL/GenBank/DDBJ databases">
        <authorList>
            <person name="Mah S.A."/>
            <person name="Swanson W.J."/>
            <person name="Moy G.W."/>
            <person name="Vacquier V.D."/>
        </authorList>
    </citation>
    <scope>NUCLEOTIDE SEQUENCE [LARGE SCALE GENOMIC DNA]</scope>
    <source>
        <strain evidence="14 15">ATCC 29606</strain>
    </source>
</reference>
<protein>
    <recommendedName>
        <fullName evidence="10">1,4-alpha-glucan branching enzyme GlgB</fullName>
        <ecNumber evidence="10">2.4.1.18</ecNumber>
    </recommendedName>
    <alternativeName>
        <fullName evidence="10">1,4-alpha-D-glucan:1,4-alpha-D-glucan 6-glucosyl-transferase</fullName>
    </alternativeName>
    <alternativeName>
        <fullName evidence="10">Alpha-(1-&gt;4)-glucan branching enzyme</fullName>
    </alternativeName>
    <alternativeName>
        <fullName evidence="10">Glycogen branching enzyme</fullName>
        <shortName evidence="10">BE</shortName>
    </alternativeName>
</protein>
<dbReference type="Gene3D" id="2.60.40.10">
    <property type="entry name" value="Immunoglobulins"/>
    <property type="match status" value="2"/>
</dbReference>
<dbReference type="NCBIfam" id="TIGR01515">
    <property type="entry name" value="branching_enzym"/>
    <property type="match status" value="1"/>
</dbReference>
<evidence type="ECO:0000256" key="10">
    <source>
        <dbReference type="HAMAP-Rule" id="MF_00685"/>
    </source>
</evidence>
<sequence>MNDLAPAVQRATERAAIEALEQGEHGNPFAFLGPHRDGDGAFIRAWLPGAQRVELLAASRGAPTGDGPPDGELLGEMAQPHPGLFCLRIEPPRDYRYRIHWPDSVQETEDPYAFGPLLGDLDIYLFSEGNHRQLGEVFGAQLARHEEVDGVRFAVWAPNARRVSVVGNFNAWDGRRHPMRLRHPSGVWELFIPRLGVGEIYKYEILGQEGLLPLKADPLARTSEPPPATGSVVAAPLDYSWNDAEWVEQRPQRQAHDQPLAIYEVHVGSWRRHGERDGRQLSWAELSEQLIPYVLDLGFTHIELLPIMEHPFGGSWGYQPLGLFAPTARHGSPQDFAAFVDACHRAGLGVILDWVPAHFPTDPHGLGRFDGTALYEYAHPFEGFHRDWDTYIYNLGRTEVHGFMLASALHWLRTFHIDGLRVDAVASMLYRDYSREPGEWIPNRHGGRENLEAIDFLCHLNDVVNLEVPGALVIAEESTAWPGVSRPTREGGLGFAYKWNMGWMHDSLRYIAEDPIHRGHHHDELTFGLLYAFSEQFILPISHDEVVHGKRSLLDKMPGDRWQQFANLRLFFSFMWTHPGKKLLFMGCEFGQWREWDHDQELDWYLLRYGDHVGVQSLVRTLNQLHREEPALHRLDGNSAGFRWVIGDDHSNSVYAWLRHDRDGATLLVVHNFTPVPRNAYRIGVPLPGRWTVLLNSDDELYAGSGAGSQGELQSEEQASHGEAHSLILDLPPLGSLVLKPAEN</sequence>
<evidence type="ECO:0000313" key="15">
    <source>
        <dbReference type="Proteomes" id="UP000186079"/>
    </source>
</evidence>
<accession>A0A1N6PIT1</accession>
<name>A0A1N6PIT1_9PSED</name>
<evidence type="ECO:0000259" key="13">
    <source>
        <dbReference type="SMART" id="SM00642"/>
    </source>
</evidence>
<dbReference type="SUPFAM" id="SSF51011">
    <property type="entry name" value="Glycosyl hydrolase domain"/>
    <property type="match status" value="1"/>
</dbReference>
<evidence type="ECO:0000256" key="11">
    <source>
        <dbReference type="PIRSR" id="PIRSR000463-1"/>
    </source>
</evidence>
<dbReference type="CDD" id="cd02855">
    <property type="entry name" value="E_set_GBE_prok_N"/>
    <property type="match status" value="1"/>
</dbReference>
<dbReference type="GO" id="GO:0043169">
    <property type="term" value="F:cation binding"/>
    <property type="evidence" value="ECO:0007669"/>
    <property type="project" value="InterPro"/>
</dbReference>
<feature type="domain" description="Glycosyl hydrolase family 13 catalytic" evidence="13">
    <location>
        <begin position="264"/>
        <end position="626"/>
    </location>
</feature>
<dbReference type="FunFam" id="3.20.20.80:FF:000003">
    <property type="entry name" value="1,4-alpha-glucan branching enzyme GlgB"/>
    <property type="match status" value="1"/>
</dbReference>
<evidence type="ECO:0000313" key="14">
    <source>
        <dbReference type="EMBL" id="SIQ04099.1"/>
    </source>
</evidence>
<dbReference type="InterPro" id="IPR054169">
    <property type="entry name" value="GlgB_N"/>
</dbReference>
<dbReference type="FunFam" id="2.60.40.1180:FF:000002">
    <property type="entry name" value="1,4-alpha-glucan branching enzyme GlgB"/>
    <property type="match status" value="1"/>
</dbReference>
<organism evidence="14 15">
    <name type="scientific">Pseudomonas flexibilis</name>
    <dbReference type="NCBI Taxonomy" id="706570"/>
    <lineage>
        <taxon>Bacteria</taxon>
        <taxon>Pseudomonadati</taxon>
        <taxon>Pseudomonadota</taxon>
        <taxon>Gammaproteobacteria</taxon>
        <taxon>Pseudomonadales</taxon>
        <taxon>Pseudomonadaceae</taxon>
        <taxon>Pseudomonas</taxon>
    </lineage>
</organism>
<dbReference type="Gene3D" id="2.60.40.1180">
    <property type="entry name" value="Golgi alpha-mannosidase II"/>
    <property type="match status" value="1"/>
</dbReference>
<dbReference type="InterPro" id="IPR013780">
    <property type="entry name" value="Glyco_hydro_b"/>
</dbReference>
<evidence type="ECO:0000256" key="6">
    <source>
        <dbReference type="ARBA" id="ARBA00022676"/>
    </source>
</evidence>
<dbReference type="InterPro" id="IPR006048">
    <property type="entry name" value="A-amylase/branching_C"/>
</dbReference>
<dbReference type="GO" id="GO:0005978">
    <property type="term" value="P:glycogen biosynthetic process"/>
    <property type="evidence" value="ECO:0007669"/>
    <property type="project" value="UniProtKB-UniRule"/>
</dbReference>
<evidence type="ECO:0000256" key="5">
    <source>
        <dbReference type="ARBA" id="ARBA00022600"/>
    </source>
</evidence>
<keyword evidence="5 10" id="KW-0321">Glycogen metabolism</keyword>
<dbReference type="PIRSF" id="PIRSF000463">
    <property type="entry name" value="GlgB"/>
    <property type="match status" value="1"/>
</dbReference>
<dbReference type="AlphaFoldDB" id="A0A1N6PIT1"/>
<keyword evidence="6 10" id="KW-0328">Glycosyltransferase</keyword>
<evidence type="ECO:0000256" key="9">
    <source>
        <dbReference type="ARBA" id="ARBA00023277"/>
    </source>
</evidence>
<dbReference type="SUPFAM" id="SSF81296">
    <property type="entry name" value="E set domains"/>
    <property type="match status" value="2"/>
</dbReference>
<dbReference type="RefSeq" id="WP_052199724.1">
    <property type="nucleotide sequence ID" value="NZ_FTMC01000002.1"/>
</dbReference>
<dbReference type="Pfam" id="PF22019">
    <property type="entry name" value="GlgB_N"/>
    <property type="match status" value="1"/>
</dbReference>
<evidence type="ECO:0000256" key="8">
    <source>
        <dbReference type="ARBA" id="ARBA00023056"/>
    </source>
</evidence>
<dbReference type="InterPro" id="IPR044143">
    <property type="entry name" value="GlgB_N_E_set_prok"/>
</dbReference>
<proteinExistence type="inferred from homology"/>
<dbReference type="SMART" id="SM00642">
    <property type="entry name" value="Aamy"/>
    <property type="match status" value="1"/>
</dbReference>
<comment type="pathway">
    <text evidence="3 10">Glycan biosynthesis; glycogen biosynthesis.</text>
</comment>
<dbReference type="FunFam" id="2.60.40.10:FF:000169">
    <property type="entry name" value="1,4-alpha-glucan branching enzyme GlgB"/>
    <property type="match status" value="1"/>
</dbReference>
<comment type="function">
    <text evidence="2 10">Catalyzes the formation of the alpha-1,6-glucosidic linkages in glycogen by scission of a 1,4-alpha-linked oligosaccharide from growing alpha-1,4-glucan chains and the subsequent attachment of the oligosaccharide to the alpha-1,6 position.</text>
</comment>
<comment type="subunit">
    <text evidence="10">Monomer.</text>
</comment>
<dbReference type="CDD" id="cd11322">
    <property type="entry name" value="AmyAc_Glg_BE"/>
    <property type="match status" value="1"/>
</dbReference>
<dbReference type="GO" id="GO:0004553">
    <property type="term" value="F:hydrolase activity, hydrolyzing O-glycosyl compounds"/>
    <property type="evidence" value="ECO:0007669"/>
    <property type="project" value="InterPro"/>
</dbReference>
<dbReference type="Pfam" id="PF02922">
    <property type="entry name" value="CBM_48"/>
    <property type="match status" value="1"/>
</dbReference>
<dbReference type="PANTHER" id="PTHR43651:SF3">
    <property type="entry name" value="1,4-ALPHA-GLUCAN-BRANCHING ENZYME"/>
    <property type="match status" value="1"/>
</dbReference>
<feature type="active site" description="Nucleophile" evidence="10 11">
    <location>
        <position position="423"/>
    </location>
</feature>
<keyword evidence="7 10" id="KW-0808">Transferase</keyword>
<evidence type="ECO:0000256" key="7">
    <source>
        <dbReference type="ARBA" id="ARBA00022679"/>
    </source>
</evidence>
<dbReference type="EMBL" id="FTMC01000002">
    <property type="protein sequence ID" value="SIQ04099.1"/>
    <property type="molecule type" value="Genomic_DNA"/>
</dbReference>
<dbReference type="GO" id="GO:0003844">
    <property type="term" value="F:1,4-alpha-glucan branching enzyme activity"/>
    <property type="evidence" value="ECO:0007669"/>
    <property type="project" value="UniProtKB-UniRule"/>
</dbReference>
<evidence type="ECO:0000256" key="2">
    <source>
        <dbReference type="ARBA" id="ARBA00002953"/>
    </source>
</evidence>